<protein>
    <submittedName>
        <fullName evidence="15">Cytochrome b/b6 domain-containing protein</fullName>
    </submittedName>
</protein>
<dbReference type="RefSeq" id="WP_238291459.1">
    <property type="nucleotide sequence ID" value="NZ_BPQS01000038.1"/>
</dbReference>
<keyword evidence="10" id="KW-0408">Iron</keyword>
<feature type="transmembrane region" description="Helical" evidence="13">
    <location>
        <begin position="56"/>
        <end position="78"/>
    </location>
</feature>
<keyword evidence="8" id="KW-0249">Electron transport</keyword>
<evidence type="ECO:0000256" key="1">
    <source>
        <dbReference type="ARBA" id="ARBA00001970"/>
    </source>
</evidence>
<evidence type="ECO:0000256" key="8">
    <source>
        <dbReference type="ARBA" id="ARBA00022982"/>
    </source>
</evidence>
<evidence type="ECO:0000256" key="4">
    <source>
        <dbReference type="ARBA" id="ARBA00022475"/>
    </source>
</evidence>
<feature type="domain" description="Cytochrome b561 bacterial/Ni-hydrogenase" evidence="14">
    <location>
        <begin position="19"/>
        <end position="185"/>
    </location>
</feature>
<feature type="transmembrane region" description="Helical" evidence="13">
    <location>
        <begin position="24"/>
        <end position="44"/>
    </location>
</feature>
<gene>
    <name evidence="15" type="ORF">QWZ18_21170</name>
</gene>
<organism evidence="15 16">
    <name type="scientific">Methylobacterium longum</name>
    <dbReference type="NCBI Taxonomy" id="767694"/>
    <lineage>
        <taxon>Bacteria</taxon>
        <taxon>Pseudomonadati</taxon>
        <taxon>Pseudomonadota</taxon>
        <taxon>Alphaproteobacteria</taxon>
        <taxon>Hyphomicrobiales</taxon>
        <taxon>Methylobacteriaceae</taxon>
        <taxon>Methylobacterium</taxon>
    </lineage>
</organism>
<dbReference type="PANTHER" id="PTHR30529:SF1">
    <property type="entry name" value="CYTOCHROME B561 HOMOLOG 2"/>
    <property type="match status" value="1"/>
</dbReference>
<dbReference type="InterPro" id="IPR016174">
    <property type="entry name" value="Di-haem_cyt_TM"/>
</dbReference>
<comment type="cofactor">
    <cofactor evidence="1">
        <name>heme b</name>
        <dbReference type="ChEBI" id="CHEBI:60344"/>
    </cofactor>
</comment>
<comment type="subcellular location">
    <subcellularLocation>
        <location evidence="2">Cell membrane</location>
        <topology evidence="2">Multi-pass membrane protein</topology>
    </subcellularLocation>
</comment>
<evidence type="ECO:0000256" key="3">
    <source>
        <dbReference type="ARBA" id="ARBA00022448"/>
    </source>
</evidence>
<dbReference type="SUPFAM" id="SSF81342">
    <property type="entry name" value="Transmembrane di-heme cytochromes"/>
    <property type="match status" value="1"/>
</dbReference>
<keyword evidence="6 13" id="KW-0812">Transmembrane</keyword>
<evidence type="ECO:0000256" key="12">
    <source>
        <dbReference type="ARBA" id="ARBA00037975"/>
    </source>
</evidence>
<keyword evidence="9 13" id="KW-1133">Transmembrane helix</keyword>
<evidence type="ECO:0000313" key="16">
    <source>
        <dbReference type="Proteomes" id="UP001244297"/>
    </source>
</evidence>
<evidence type="ECO:0000256" key="13">
    <source>
        <dbReference type="SAM" id="Phobius"/>
    </source>
</evidence>
<keyword evidence="11 13" id="KW-0472">Membrane</keyword>
<dbReference type="InterPro" id="IPR011577">
    <property type="entry name" value="Cyt_b561_bac/Ni-Hgenase"/>
</dbReference>
<dbReference type="Pfam" id="PF01292">
    <property type="entry name" value="Ni_hydr_CYTB"/>
    <property type="match status" value="1"/>
</dbReference>
<keyword evidence="3" id="KW-0813">Transport</keyword>
<comment type="caution">
    <text evidence="15">The sequence shown here is derived from an EMBL/GenBank/DDBJ whole genome shotgun (WGS) entry which is preliminary data.</text>
</comment>
<evidence type="ECO:0000256" key="11">
    <source>
        <dbReference type="ARBA" id="ARBA00023136"/>
    </source>
</evidence>
<name>A0ABT8AUN4_9HYPH</name>
<keyword evidence="7" id="KW-0479">Metal-binding</keyword>
<evidence type="ECO:0000256" key="9">
    <source>
        <dbReference type="ARBA" id="ARBA00022989"/>
    </source>
</evidence>
<dbReference type="InterPro" id="IPR052168">
    <property type="entry name" value="Cytochrome_b561_oxidase"/>
</dbReference>
<keyword evidence="16" id="KW-1185">Reference proteome</keyword>
<evidence type="ECO:0000259" key="14">
    <source>
        <dbReference type="Pfam" id="PF01292"/>
    </source>
</evidence>
<evidence type="ECO:0000256" key="7">
    <source>
        <dbReference type="ARBA" id="ARBA00022723"/>
    </source>
</evidence>
<dbReference type="PANTHER" id="PTHR30529">
    <property type="entry name" value="CYTOCHROME B561"/>
    <property type="match status" value="1"/>
</dbReference>
<feature type="transmembrane region" description="Helical" evidence="13">
    <location>
        <begin position="104"/>
        <end position="128"/>
    </location>
</feature>
<dbReference type="Proteomes" id="UP001244297">
    <property type="component" value="Unassembled WGS sequence"/>
</dbReference>
<evidence type="ECO:0000256" key="2">
    <source>
        <dbReference type="ARBA" id="ARBA00004651"/>
    </source>
</evidence>
<evidence type="ECO:0000256" key="6">
    <source>
        <dbReference type="ARBA" id="ARBA00022692"/>
    </source>
</evidence>
<accession>A0ABT8AUN4</accession>
<comment type="similarity">
    <text evidence="12">Belongs to the cytochrome b561 family.</text>
</comment>
<evidence type="ECO:0000256" key="5">
    <source>
        <dbReference type="ARBA" id="ARBA00022617"/>
    </source>
</evidence>
<reference evidence="16" key="1">
    <citation type="journal article" date="2019" name="Int. J. Syst. Evol. Microbiol.">
        <title>The Global Catalogue of Microorganisms (GCM) 10K type strain sequencing project: providing services to taxonomists for standard genome sequencing and annotation.</title>
        <authorList>
            <consortium name="The Broad Institute Genomics Platform"/>
            <consortium name="The Broad Institute Genome Sequencing Center for Infectious Disease"/>
            <person name="Wu L."/>
            <person name="Ma J."/>
        </authorList>
    </citation>
    <scope>NUCLEOTIDE SEQUENCE [LARGE SCALE GENOMIC DNA]</scope>
    <source>
        <strain evidence="16">CECT 7806</strain>
    </source>
</reference>
<keyword evidence="4" id="KW-1003">Cell membrane</keyword>
<keyword evidence="5" id="KW-0349">Heme</keyword>
<sequence>MSSSTIHVTGAEVRDGLTYDRGTIALHWLTAGLVLALWLIGTFLEDLLPKGPLRSGIWSAHFDLGFVLTAVIVALPVWRHTGGRQLPVDDPGPRHVLAKATHAVLYLLLLVIAGLGIANALVRGVALGGPLALPALGDPEWRRPLTHWHGLAANILMAVALFHAAAALVHHYLWHDGILRRILPGSGPTAPTERP</sequence>
<evidence type="ECO:0000313" key="15">
    <source>
        <dbReference type="EMBL" id="MDN3573125.1"/>
    </source>
</evidence>
<dbReference type="EMBL" id="JAUFPT010000068">
    <property type="protein sequence ID" value="MDN3573125.1"/>
    <property type="molecule type" value="Genomic_DNA"/>
</dbReference>
<proteinExistence type="inferred from homology"/>
<feature type="transmembrane region" description="Helical" evidence="13">
    <location>
        <begin position="148"/>
        <end position="173"/>
    </location>
</feature>
<evidence type="ECO:0000256" key="10">
    <source>
        <dbReference type="ARBA" id="ARBA00023004"/>
    </source>
</evidence>